<comment type="caution">
    <text evidence="2">The sequence shown here is derived from an EMBL/GenBank/DDBJ whole genome shotgun (WGS) entry which is preliminary data.</text>
</comment>
<dbReference type="OrthoDB" id="2415055at2759"/>
<proteinExistence type="predicted"/>
<evidence type="ECO:0000313" key="2">
    <source>
        <dbReference type="EMBL" id="KAG0291293.1"/>
    </source>
</evidence>
<dbReference type="EMBL" id="JAAAIN010002645">
    <property type="protein sequence ID" value="KAG0291293.1"/>
    <property type="molecule type" value="Genomic_DNA"/>
</dbReference>
<keyword evidence="1" id="KW-0732">Signal</keyword>
<accession>A0A9P6UG45</accession>
<organism evidence="2 3">
    <name type="scientific">Linnemannia gamsii</name>
    <dbReference type="NCBI Taxonomy" id="64522"/>
    <lineage>
        <taxon>Eukaryota</taxon>
        <taxon>Fungi</taxon>
        <taxon>Fungi incertae sedis</taxon>
        <taxon>Mucoromycota</taxon>
        <taxon>Mortierellomycotina</taxon>
        <taxon>Mortierellomycetes</taxon>
        <taxon>Mortierellales</taxon>
        <taxon>Mortierellaceae</taxon>
        <taxon>Linnemannia</taxon>
    </lineage>
</organism>
<dbReference type="AlphaFoldDB" id="A0A9P6UG45"/>
<protein>
    <submittedName>
        <fullName evidence="2">Uncharacterized protein</fullName>
    </submittedName>
</protein>
<gene>
    <name evidence="2" type="ORF">BGZ97_005937</name>
</gene>
<evidence type="ECO:0000313" key="3">
    <source>
        <dbReference type="Proteomes" id="UP000823405"/>
    </source>
</evidence>
<reference evidence="2" key="1">
    <citation type="journal article" date="2020" name="Fungal Divers.">
        <title>Resolving the Mortierellaceae phylogeny through synthesis of multi-gene phylogenetics and phylogenomics.</title>
        <authorList>
            <person name="Vandepol N."/>
            <person name="Liber J."/>
            <person name="Desiro A."/>
            <person name="Na H."/>
            <person name="Kennedy M."/>
            <person name="Barry K."/>
            <person name="Grigoriev I.V."/>
            <person name="Miller A.N."/>
            <person name="O'Donnell K."/>
            <person name="Stajich J.E."/>
            <person name="Bonito G."/>
        </authorList>
    </citation>
    <scope>NUCLEOTIDE SEQUENCE</scope>
    <source>
        <strain evidence="2">NVP60</strain>
    </source>
</reference>
<keyword evidence="3" id="KW-1185">Reference proteome</keyword>
<sequence>MKIPSFLAVLVAAAFTVPLHAAPAPATQPPPSKNETLPNDLADLFARVVKYDHAAVAAMAAQYKAAMLTNTAIRLANDDIARAAEISSDILPFCVGIAANPTRVQIFKNAMTCDLDAFSTLYTFTAYAKQDSYLAPIPMCSGLGSSPARIYPERMMMYPLYKGDAHGWTWKYYMQYFSHFRPASVAEMATLRSEFSSHIEIHKHLKIEPLLEDEKRCATLFIDNLVYPSIPTNRGFIYSGPDLVNYVKVASEAQCSQLVQSSTVHSGRFAVGGFGPYEVKFHDKVIAAASMRLGPETRIESLRAAMQESMRAGQPVMVSMNATNRKENIVVFVQGSVVVIGDDEKVFNSPIVMS</sequence>
<feature type="chain" id="PRO_5040262522" evidence="1">
    <location>
        <begin position="22"/>
        <end position="354"/>
    </location>
</feature>
<dbReference type="Proteomes" id="UP000823405">
    <property type="component" value="Unassembled WGS sequence"/>
</dbReference>
<feature type="signal peptide" evidence="1">
    <location>
        <begin position="1"/>
        <end position="21"/>
    </location>
</feature>
<evidence type="ECO:0000256" key="1">
    <source>
        <dbReference type="SAM" id="SignalP"/>
    </source>
</evidence>
<name>A0A9P6UG45_9FUNG</name>